<feature type="region of interest" description="Disordered" evidence="8">
    <location>
        <begin position="529"/>
        <end position="562"/>
    </location>
</feature>
<dbReference type="AlphaFoldDB" id="F6XXP8"/>
<comment type="function">
    <text evidence="6">Essential for ribosome biogenesis.</text>
</comment>
<dbReference type="Gene3D" id="3.30.160.60">
    <property type="entry name" value="Classic Zinc Finger"/>
    <property type="match status" value="1"/>
</dbReference>
<dbReference type="PANTHER" id="PTHR21531:SF0">
    <property type="entry name" value="PROTEIN LTV1 HOMOLOG"/>
    <property type="match status" value="1"/>
</dbReference>
<dbReference type="InParanoid" id="F6XXP8"/>
<sequence>MPHKKKKPFIDKKKAVSFHLVHRSQRDPLAADDTAPQRVLLPAQKAELEERRAEQRKYGVFFDDDYDYLQHLKEASGPSELVPSQAFSLQDRNDELEETLPLPNPRIKLPSSVFASAFEEDVGLLNKAAPVSGPRLDFDPDIVAALDDDFDFNNPDNLLEDDFILQANDPAGGRWKVEGSCSRLEDDNEWEDVKSGSDEEDYDSEGPLSDEDASAQGRAYGNMEELLFLEEETKSRFTEYSMTSSVMRRNEQLTLLDDRFEKFFEQFDDDEIGALDNAELEGFIHADSIRLQEVLNDYYKEKAKNCVKLDTLEPLEDQSESVEKEDTEEEETVALVIEAPKKKWDCESIFNANQALLPCEVCGRSFAPDVLERHVPICKKLFNKKRQPFNSLKQRLQGTDIPTLKKAPQSKNHPVKKSTWRQQHEDFINAIQSAKQCSVAIKEGRPLPPPPPPSINPDYIQCPHCMRRFNENAAGRHINFCKDQASRRFFIPAQTAAKMTSRAQGKAQMGLKKEPPVTKAVATLLANRAQESGKAHPSKTGEAMGPNGARIDWRRVQGPPRN</sequence>
<dbReference type="GO" id="GO:0000056">
    <property type="term" value="P:ribosomal small subunit export from nucleus"/>
    <property type="evidence" value="ECO:0000318"/>
    <property type="project" value="GO_Central"/>
</dbReference>
<evidence type="ECO:0000313" key="11">
    <source>
        <dbReference type="Proteomes" id="UP000002279"/>
    </source>
</evidence>
<keyword evidence="3" id="KW-0479">Metal-binding</keyword>
<accession>F6XXP8</accession>
<dbReference type="Pfam" id="PF13913">
    <property type="entry name" value="zf-C2HC_2"/>
    <property type="match status" value="2"/>
</dbReference>
<evidence type="ECO:0000256" key="6">
    <source>
        <dbReference type="ARBA" id="ARBA00043887"/>
    </source>
</evidence>
<evidence type="ECO:0000256" key="1">
    <source>
        <dbReference type="ARBA" id="ARBA00009078"/>
    </source>
</evidence>
<proteinExistence type="inferred from homology"/>
<dbReference type="PROSITE" id="PS52027">
    <property type="entry name" value="ZF_C2HC_C3H"/>
    <property type="match status" value="2"/>
</dbReference>
<dbReference type="InterPro" id="IPR007307">
    <property type="entry name" value="Ltv1"/>
</dbReference>
<dbReference type="GO" id="GO:0008270">
    <property type="term" value="F:zinc ion binding"/>
    <property type="evidence" value="ECO:0007669"/>
    <property type="project" value="UniProtKB-KW"/>
</dbReference>
<keyword evidence="5" id="KW-0862">Zinc</keyword>
<dbReference type="GO" id="GO:0030688">
    <property type="term" value="C:preribosome, small subunit precursor"/>
    <property type="evidence" value="ECO:0000318"/>
    <property type="project" value="GO_Central"/>
</dbReference>
<dbReference type="GeneTree" id="ENSGT00390000002789"/>
<reference evidence="10" key="3">
    <citation type="submission" date="2025-09" db="UniProtKB">
        <authorList>
            <consortium name="Ensembl"/>
        </authorList>
    </citation>
    <scope>IDENTIFICATION</scope>
    <source>
        <strain evidence="10">Glennie</strain>
    </source>
</reference>
<evidence type="ECO:0000256" key="5">
    <source>
        <dbReference type="ARBA" id="ARBA00022833"/>
    </source>
</evidence>
<dbReference type="GO" id="GO:0005654">
    <property type="term" value="C:nucleoplasm"/>
    <property type="evidence" value="ECO:0007669"/>
    <property type="project" value="Ensembl"/>
</dbReference>
<dbReference type="Pfam" id="PF04180">
    <property type="entry name" value="LTV"/>
    <property type="match status" value="1"/>
</dbReference>
<dbReference type="PANTHER" id="PTHR21531">
    <property type="entry name" value="LOW-TEMPERATURE VIABILITY PROTEIN LTV1-RELATED"/>
    <property type="match status" value="1"/>
</dbReference>
<dbReference type="GO" id="GO:0005634">
    <property type="term" value="C:nucleus"/>
    <property type="evidence" value="ECO:0000318"/>
    <property type="project" value="GO_Central"/>
</dbReference>
<keyword evidence="11" id="KW-1185">Reference proteome</keyword>
<dbReference type="HOGENOM" id="CLU_1986508_0_0_1"/>
<dbReference type="GO" id="GO:0042274">
    <property type="term" value="P:ribosomal small subunit biogenesis"/>
    <property type="evidence" value="ECO:0000318"/>
    <property type="project" value="GO_Central"/>
</dbReference>
<evidence type="ECO:0000256" key="4">
    <source>
        <dbReference type="ARBA" id="ARBA00022771"/>
    </source>
</evidence>
<reference evidence="10 11" key="1">
    <citation type="journal article" date="2008" name="Nature">
        <title>Genome analysis of the platypus reveals unique signatures of evolution.</title>
        <authorList>
            <person name="Warren W.C."/>
            <person name="Hillier L.W."/>
            <person name="Marshall Graves J.A."/>
            <person name="Birney E."/>
            <person name="Ponting C.P."/>
            <person name="Grutzner F."/>
            <person name="Belov K."/>
            <person name="Miller W."/>
            <person name="Clarke L."/>
            <person name="Chinwalla A.T."/>
            <person name="Yang S.P."/>
            <person name="Heger A."/>
            <person name="Locke D.P."/>
            <person name="Miethke P."/>
            <person name="Waters P.D."/>
            <person name="Veyrunes F."/>
            <person name="Fulton L."/>
            <person name="Fulton B."/>
            <person name="Graves T."/>
            <person name="Wallis J."/>
            <person name="Puente X.S."/>
            <person name="Lopez-Otin C."/>
            <person name="Ordonez G.R."/>
            <person name="Eichler E.E."/>
            <person name="Chen L."/>
            <person name="Cheng Z."/>
            <person name="Deakin J.E."/>
            <person name="Alsop A."/>
            <person name="Thompson K."/>
            <person name="Kirby P."/>
            <person name="Papenfuss A.T."/>
            <person name="Wakefield M.J."/>
            <person name="Olender T."/>
            <person name="Lancet D."/>
            <person name="Huttley G.A."/>
            <person name="Smit A.F."/>
            <person name="Pask A."/>
            <person name="Temple-Smith P."/>
            <person name="Batzer M.A."/>
            <person name="Walker J.A."/>
            <person name="Konkel M.K."/>
            <person name="Harris R.S."/>
            <person name="Whittington C.M."/>
            <person name="Wong E.S."/>
            <person name="Gemmell N.J."/>
            <person name="Buschiazzo E."/>
            <person name="Vargas Jentzsch I.M."/>
            <person name="Merkel A."/>
            <person name="Schmitz J."/>
            <person name="Zemann A."/>
            <person name="Churakov G."/>
            <person name="Kriegs J.O."/>
            <person name="Brosius J."/>
            <person name="Murchison E.P."/>
            <person name="Sachidanandam R."/>
            <person name="Smith C."/>
            <person name="Hannon G.J."/>
            <person name="Tsend-Ayush E."/>
            <person name="McMillan D."/>
            <person name="Attenborough R."/>
            <person name="Rens W."/>
            <person name="Ferguson-Smith M."/>
            <person name="Lefevre C.M."/>
            <person name="Sharp J.A."/>
            <person name="Nicholas K.R."/>
            <person name="Ray D.A."/>
            <person name="Kube M."/>
            <person name="Reinhardt R."/>
            <person name="Pringle T.H."/>
            <person name="Taylor J."/>
            <person name="Jones R.C."/>
            <person name="Nixon B."/>
            <person name="Dacheux J.L."/>
            <person name="Niwa H."/>
            <person name="Sekita Y."/>
            <person name="Huang X."/>
            <person name="Stark A."/>
            <person name="Kheradpour P."/>
            <person name="Kellis M."/>
            <person name="Flicek P."/>
            <person name="Chen Y."/>
            <person name="Webber C."/>
            <person name="Hardison R."/>
            <person name="Nelson J."/>
            <person name="Hallsworth-Pepin K."/>
            <person name="Delehaunty K."/>
            <person name="Markovic C."/>
            <person name="Minx P."/>
            <person name="Feng Y."/>
            <person name="Kremitzki C."/>
            <person name="Mitreva M."/>
            <person name="Glasscock J."/>
            <person name="Wylie T."/>
            <person name="Wohldmann P."/>
            <person name="Thiru P."/>
            <person name="Nhan M.N."/>
            <person name="Pohl C.S."/>
            <person name="Smith S.M."/>
            <person name="Hou S."/>
            <person name="Nefedov M."/>
            <person name="de Jong P.J."/>
            <person name="Renfree M.B."/>
            <person name="Mardis E.R."/>
            <person name="Wilson R.K."/>
        </authorList>
    </citation>
    <scope>NUCLEOTIDE SEQUENCE [LARGE SCALE GENOMIC DNA]</scope>
    <source>
        <strain evidence="10 11">Glennie</strain>
    </source>
</reference>
<dbReference type="Ensembl" id="ENSOANT00000023408.2">
    <property type="protein sequence ID" value="ENSOANP00000023404.2"/>
    <property type="gene ID" value="ENSOANG00000003422.4"/>
</dbReference>
<gene>
    <name evidence="10" type="primary">LTV1</name>
</gene>
<dbReference type="eggNOG" id="KOG3940">
    <property type="taxonomic scope" value="Eukaryota"/>
</dbReference>
<evidence type="ECO:0000259" key="9">
    <source>
        <dbReference type="PROSITE" id="PS52027"/>
    </source>
</evidence>
<dbReference type="Bgee" id="ENSOANG00000003422">
    <property type="expression patterns" value="Expressed in testis and 8 other cell types or tissues"/>
</dbReference>
<protein>
    <recommendedName>
        <fullName evidence="2">Protein LTV1 homolog</fullName>
    </recommendedName>
</protein>
<feature type="compositionally biased region" description="Acidic residues" evidence="8">
    <location>
        <begin position="198"/>
        <end position="213"/>
    </location>
</feature>
<evidence type="ECO:0000256" key="8">
    <source>
        <dbReference type="SAM" id="MobiDB-lite"/>
    </source>
</evidence>
<dbReference type="Proteomes" id="UP000002279">
    <property type="component" value="Chromosome 2"/>
</dbReference>
<feature type="domain" description="C2HC/C3H-type" evidence="9">
    <location>
        <begin position="355"/>
        <end position="384"/>
    </location>
</feature>
<organism evidence="10 11">
    <name type="scientific">Ornithorhynchus anatinus</name>
    <name type="common">Duckbill platypus</name>
    <dbReference type="NCBI Taxonomy" id="9258"/>
    <lineage>
        <taxon>Eukaryota</taxon>
        <taxon>Metazoa</taxon>
        <taxon>Chordata</taxon>
        <taxon>Craniata</taxon>
        <taxon>Vertebrata</taxon>
        <taxon>Euteleostomi</taxon>
        <taxon>Mammalia</taxon>
        <taxon>Monotremata</taxon>
        <taxon>Ornithorhynchidae</taxon>
        <taxon>Ornithorhynchus</taxon>
    </lineage>
</organism>
<feature type="domain" description="C2HC/C3H-type" evidence="9">
    <location>
        <begin position="458"/>
        <end position="487"/>
    </location>
</feature>
<keyword evidence="4 7" id="KW-0863">Zinc-finger</keyword>
<reference evidence="10" key="2">
    <citation type="submission" date="2025-08" db="UniProtKB">
        <authorList>
            <consortium name="Ensembl"/>
        </authorList>
    </citation>
    <scope>IDENTIFICATION</scope>
    <source>
        <strain evidence="10">Glennie</strain>
    </source>
</reference>
<dbReference type="InterPro" id="IPR049899">
    <property type="entry name" value="Znf_C2HC_C3H"/>
</dbReference>
<dbReference type="GO" id="GO:0005829">
    <property type="term" value="C:cytosol"/>
    <property type="evidence" value="ECO:0000318"/>
    <property type="project" value="GO_Central"/>
</dbReference>
<evidence type="ECO:0000256" key="7">
    <source>
        <dbReference type="PROSITE-ProRule" id="PRU01371"/>
    </source>
</evidence>
<name>F6XXP8_ORNAN</name>
<evidence type="ECO:0000256" key="3">
    <source>
        <dbReference type="ARBA" id="ARBA00022723"/>
    </source>
</evidence>
<comment type="similarity">
    <text evidence="1">Belongs to the LTV1 family.</text>
</comment>
<evidence type="ECO:0000313" key="10">
    <source>
        <dbReference type="Ensembl" id="ENSOANP00000023404.2"/>
    </source>
</evidence>
<feature type="region of interest" description="Disordered" evidence="8">
    <location>
        <begin position="401"/>
        <end position="420"/>
    </location>
</feature>
<dbReference type="STRING" id="9258.ENSOANP00000023404"/>
<feature type="region of interest" description="Disordered" evidence="8">
    <location>
        <begin position="176"/>
        <end position="214"/>
    </location>
</feature>
<dbReference type="FunCoup" id="F6XXP8">
    <property type="interactions" value="2745"/>
</dbReference>
<evidence type="ECO:0000256" key="2">
    <source>
        <dbReference type="ARBA" id="ARBA00021561"/>
    </source>
</evidence>